<dbReference type="AlphaFoldDB" id="A0A0A8XZE4"/>
<proteinExistence type="predicted"/>
<reference evidence="1" key="2">
    <citation type="journal article" date="2015" name="Data Brief">
        <title>Shoot transcriptome of the giant reed, Arundo donax.</title>
        <authorList>
            <person name="Barrero R.A."/>
            <person name="Guerrero F.D."/>
            <person name="Moolhuijzen P."/>
            <person name="Goolsby J.A."/>
            <person name="Tidwell J."/>
            <person name="Bellgard S.E."/>
            <person name="Bellgard M.I."/>
        </authorList>
    </citation>
    <scope>NUCLEOTIDE SEQUENCE</scope>
    <source>
        <tissue evidence="1">Shoot tissue taken approximately 20 cm above the soil surface</tissue>
    </source>
</reference>
<sequence length="19" mass="2015">MAAHPSPSPCRRRPAARPG</sequence>
<accession>A0A0A8XZE4</accession>
<reference evidence="1" key="1">
    <citation type="submission" date="2014-09" db="EMBL/GenBank/DDBJ databases">
        <authorList>
            <person name="Magalhaes I.L.F."/>
            <person name="Oliveira U."/>
            <person name="Santos F.R."/>
            <person name="Vidigal T.H.D.A."/>
            <person name="Brescovit A.D."/>
            <person name="Santos A.J."/>
        </authorList>
    </citation>
    <scope>NUCLEOTIDE SEQUENCE</scope>
    <source>
        <tissue evidence="1">Shoot tissue taken approximately 20 cm above the soil surface</tissue>
    </source>
</reference>
<dbReference type="EMBL" id="GBRH01279797">
    <property type="protein sequence ID" value="JAD18098.1"/>
    <property type="molecule type" value="Transcribed_RNA"/>
</dbReference>
<protein>
    <submittedName>
        <fullName evidence="1">Uncharacterized protein</fullName>
    </submittedName>
</protein>
<evidence type="ECO:0000313" key="1">
    <source>
        <dbReference type="EMBL" id="JAD18098.1"/>
    </source>
</evidence>
<organism evidence="1">
    <name type="scientific">Arundo donax</name>
    <name type="common">Giant reed</name>
    <name type="synonym">Donax arundinaceus</name>
    <dbReference type="NCBI Taxonomy" id="35708"/>
    <lineage>
        <taxon>Eukaryota</taxon>
        <taxon>Viridiplantae</taxon>
        <taxon>Streptophyta</taxon>
        <taxon>Embryophyta</taxon>
        <taxon>Tracheophyta</taxon>
        <taxon>Spermatophyta</taxon>
        <taxon>Magnoliopsida</taxon>
        <taxon>Liliopsida</taxon>
        <taxon>Poales</taxon>
        <taxon>Poaceae</taxon>
        <taxon>PACMAD clade</taxon>
        <taxon>Arundinoideae</taxon>
        <taxon>Arundineae</taxon>
        <taxon>Arundo</taxon>
    </lineage>
</organism>
<name>A0A0A8XZE4_ARUDO</name>